<protein>
    <recommendedName>
        <fullName evidence="1">Protein kinase domain-containing protein</fullName>
    </recommendedName>
</protein>
<dbReference type="SUPFAM" id="SSF56112">
    <property type="entry name" value="Protein kinase-like (PK-like)"/>
    <property type="match status" value="1"/>
</dbReference>
<reference evidence="2" key="1">
    <citation type="submission" date="2023-06" db="EMBL/GenBank/DDBJ databases">
        <authorList>
            <person name="Delattre M."/>
        </authorList>
    </citation>
    <scope>NUCLEOTIDE SEQUENCE</scope>
    <source>
        <strain evidence="2">AF72</strain>
    </source>
</reference>
<dbReference type="Gene3D" id="1.10.510.10">
    <property type="entry name" value="Transferase(Phosphotransferase) domain 1"/>
    <property type="match status" value="1"/>
</dbReference>
<dbReference type="GO" id="GO:0005524">
    <property type="term" value="F:ATP binding"/>
    <property type="evidence" value="ECO:0007669"/>
    <property type="project" value="InterPro"/>
</dbReference>
<dbReference type="Pfam" id="PF00069">
    <property type="entry name" value="Pkinase"/>
    <property type="match status" value="1"/>
</dbReference>
<proteinExistence type="predicted"/>
<keyword evidence="3" id="KW-1185">Reference proteome</keyword>
<dbReference type="Proteomes" id="UP001177023">
    <property type="component" value="Unassembled WGS sequence"/>
</dbReference>
<feature type="domain" description="Protein kinase" evidence="1">
    <location>
        <begin position="1"/>
        <end position="97"/>
    </location>
</feature>
<sequence length="121" mass="13866">MSRFGGTDWYMAPEIHLGSYDGRLADSWSLGASIYHTVTGRPPCENAVMSDANFRLIIRSQALPIYVEPIVREPLLNLLVLEDLRWTVTELAESDFFRLYHKISPPRFPIDECIVSSDDEY</sequence>
<evidence type="ECO:0000313" key="2">
    <source>
        <dbReference type="EMBL" id="CAJ0585416.1"/>
    </source>
</evidence>
<name>A0AA36DFB8_9BILA</name>
<evidence type="ECO:0000313" key="3">
    <source>
        <dbReference type="Proteomes" id="UP001177023"/>
    </source>
</evidence>
<dbReference type="GO" id="GO:0004672">
    <property type="term" value="F:protein kinase activity"/>
    <property type="evidence" value="ECO:0007669"/>
    <property type="project" value="InterPro"/>
</dbReference>
<evidence type="ECO:0000259" key="1">
    <source>
        <dbReference type="PROSITE" id="PS50011"/>
    </source>
</evidence>
<dbReference type="EMBL" id="CATQJA010002704">
    <property type="protein sequence ID" value="CAJ0585416.1"/>
    <property type="molecule type" value="Genomic_DNA"/>
</dbReference>
<comment type="caution">
    <text evidence="2">The sequence shown here is derived from an EMBL/GenBank/DDBJ whole genome shotgun (WGS) entry which is preliminary data.</text>
</comment>
<accession>A0AA36DFB8</accession>
<feature type="non-terminal residue" evidence="2">
    <location>
        <position position="1"/>
    </location>
</feature>
<gene>
    <name evidence="2" type="ORF">MSPICULIGERA_LOCUS23439</name>
</gene>
<dbReference type="InterPro" id="IPR000719">
    <property type="entry name" value="Prot_kinase_dom"/>
</dbReference>
<dbReference type="InterPro" id="IPR011009">
    <property type="entry name" value="Kinase-like_dom_sf"/>
</dbReference>
<dbReference type="PROSITE" id="PS50011">
    <property type="entry name" value="PROTEIN_KINASE_DOM"/>
    <property type="match status" value="1"/>
</dbReference>
<dbReference type="AlphaFoldDB" id="A0AA36DFB8"/>
<organism evidence="2 3">
    <name type="scientific">Mesorhabditis spiculigera</name>
    <dbReference type="NCBI Taxonomy" id="96644"/>
    <lineage>
        <taxon>Eukaryota</taxon>
        <taxon>Metazoa</taxon>
        <taxon>Ecdysozoa</taxon>
        <taxon>Nematoda</taxon>
        <taxon>Chromadorea</taxon>
        <taxon>Rhabditida</taxon>
        <taxon>Rhabditina</taxon>
        <taxon>Rhabditomorpha</taxon>
        <taxon>Rhabditoidea</taxon>
        <taxon>Rhabditidae</taxon>
        <taxon>Mesorhabditinae</taxon>
        <taxon>Mesorhabditis</taxon>
    </lineage>
</organism>